<dbReference type="Pfam" id="PF00179">
    <property type="entry name" value="UQ_con"/>
    <property type="match status" value="1"/>
</dbReference>
<dbReference type="EMBL" id="JPRF03000002">
    <property type="protein sequence ID" value="OEV39116.1"/>
    <property type="molecule type" value="Genomic_DNA"/>
</dbReference>
<dbReference type="InterPro" id="IPR000608">
    <property type="entry name" value="UBC"/>
</dbReference>
<accession>A0A1E7NEH7</accession>
<evidence type="ECO:0000313" key="2">
    <source>
        <dbReference type="Proteomes" id="UP000037395"/>
    </source>
</evidence>
<dbReference type="OrthoDB" id="6863268at2"/>
<name>A0A1E7NEH7_KITAU</name>
<reference evidence="1" key="1">
    <citation type="submission" date="2016-08" db="EMBL/GenBank/DDBJ databases">
        <title>Sequencing, Assembly and Comparative Genomics of S. aureofaciens ATCC 10762.</title>
        <authorList>
            <person name="Gradnigo J.S."/>
            <person name="Johnson N."/>
            <person name="Somerville G.A."/>
        </authorList>
    </citation>
    <scope>NUCLEOTIDE SEQUENCE [LARGE SCALE GENOMIC DNA]</scope>
    <source>
        <strain evidence="1">ATCC 10762</strain>
    </source>
</reference>
<sequence>MIDMSLLGKDWNPALTIEKFLLALLPFLDEPDVNDPLRPEAAEVYVTSKEDYELKAQETSKPYAV</sequence>
<dbReference type="AlphaFoldDB" id="A0A1E7NEH7"/>
<dbReference type="KEGG" id="kau:B6264_30980"/>
<dbReference type="InterPro" id="IPR016135">
    <property type="entry name" value="UBQ-conjugating_enzyme/RWD"/>
</dbReference>
<protein>
    <submittedName>
        <fullName evidence="1">Uncharacterized protein</fullName>
    </submittedName>
</protein>
<dbReference type="Gene3D" id="3.10.110.10">
    <property type="entry name" value="Ubiquitin Conjugating Enzyme"/>
    <property type="match status" value="1"/>
</dbReference>
<dbReference type="SUPFAM" id="SSF54495">
    <property type="entry name" value="UBC-like"/>
    <property type="match status" value="1"/>
</dbReference>
<dbReference type="Proteomes" id="UP000037395">
    <property type="component" value="Unassembled WGS sequence"/>
</dbReference>
<proteinExistence type="predicted"/>
<organism evidence="1 2">
    <name type="scientific">Kitasatospora aureofaciens</name>
    <name type="common">Streptomyces aureofaciens</name>
    <dbReference type="NCBI Taxonomy" id="1894"/>
    <lineage>
        <taxon>Bacteria</taxon>
        <taxon>Bacillati</taxon>
        <taxon>Actinomycetota</taxon>
        <taxon>Actinomycetes</taxon>
        <taxon>Kitasatosporales</taxon>
        <taxon>Streptomycetaceae</taxon>
        <taxon>Kitasatospora</taxon>
    </lineage>
</organism>
<comment type="caution">
    <text evidence="1">The sequence shown here is derived from an EMBL/GenBank/DDBJ whole genome shotgun (WGS) entry which is preliminary data.</text>
</comment>
<evidence type="ECO:0000313" key="1">
    <source>
        <dbReference type="EMBL" id="OEV39116.1"/>
    </source>
</evidence>
<dbReference type="PROSITE" id="PS50127">
    <property type="entry name" value="UBC_2"/>
    <property type="match status" value="1"/>
</dbReference>
<gene>
    <name evidence="1" type="ORF">HS99_0018705</name>
</gene>
<keyword evidence="2" id="KW-1185">Reference proteome</keyword>